<accession>A0A5J0SBR1</accession>
<proteinExistence type="predicted"/>
<dbReference type="AlphaFoldDB" id="A0A5J0SBR1"/>
<name>A0A5J0SBR1_SALET</name>
<reference evidence="1" key="1">
    <citation type="submission" date="2018-06" db="EMBL/GenBank/DDBJ databases">
        <authorList>
            <person name="Ashton P.M."/>
            <person name="Dallman T."/>
            <person name="Nair S."/>
            <person name="De Pinna E."/>
            <person name="Peters T."/>
            <person name="Grant K."/>
        </authorList>
    </citation>
    <scope>NUCLEOTIDE SEQUENCE</scope>
    <source>
        <strain evidence="1">430336</strain>
    </source>
</reference>
<sequence length="567" mass="62207">MNNLHDYQARLADIAKRSKAVLSWTSAAQFKDGAFIADDIARAASIFEAATKDPIFEGVNESITGQIATAWASALADYSAKYKTLPRPEVLASSHQTLENCLLESARKDMGNTNKAMLESVSKDMMSVSDGVMRLPLFLAMILPSQLGAATSDACTYIPVTRDQSDIYEIINVAGSSFGSYAAGDPLDMQSVGVYSQLRRRYVLVASADGSAKTFTFKMADHEGQAVPIRKGRSNIYVNRIKSAVDNGSGTLLHTFTNNAKKQITVTCSLNYNTGQIDLSFSEAPDAGTEIAIEAEINIEAAPELIPLINHEMAKYTLFPSQYVIAAEHTVQAAYEAQREFGIDMGSLQFRTLKDYLAHEQDMLRLRIMVWRTLHKEHFDIALPQTQTFDVWATIIKGKFQTVYRNIIERVKSSGSQGMFAGADAASFFKQLPPSYFQPAEDYTQTPYVYFIGTLFGNVKVFEVPVGVCENLSTEGMEFNSMDVLCYVRDENPGKAGFVTGDAVPAVPFQHPTSTSLVNRTTLWGSAVNDMPPRNGEEYFTKVSLTMAKDGGINFLTGETIDAGKSA</sequence>
<protein>
    <submittedName>
        <fullName evidence="1">Uncharacterized protein</fullName>
    </submittedName>
</protein>
<evidence type="ECO:0000313" key="1">
    <source>
        <dbReference type="EMBL" id="EBQ9797518.1"/>
    </source>
</evidence>
<dbReference type="EMBL" id="AAGQTM010000049">
    <property type="protein sequence ID" value="EBQ9797518.1"/>
    <property type="molecule type" value="Genomic_DNA"/>
</dbReference>
<comment type="caution">
    <text evidence="1">The sequence shown here is derived from an EMBL/GenBank/DDBJ whole genome shotgun (WGS) entry which is preliminary data.</text>
</comment>
<organism evidence="1">
    <name type="scientific">Salmonella enterica subsp. enterica serovar Kottbus</name>
    <dbReference type="NCBI Taxonomy" id="224727"/>
    <lineage>
        <taxon>Bacteria</taxon>
        <taxon>Pseudomonadati</taxon>
        <taxon>Pseudomonadota</taxon>
        <taxon>Gammaproteobacteria</taxon>
        <taxon>Enterobacterales</taxon>
        <taxon>Enterobacteriaceae</taxon>
        <taxon>Salmonella</taxon>
    </lineage>
</organism>
<gene>
    <name evidence="1" type="ORF">DM035_25715</name>
</gene>